<reference evidence="2" key="1">
    <citation type="journal article" date="2019" name="Environ. Microbiol.">
        <title>Fungal ecological strategies reflected in gene transcription - a case study of two litter decomposers.</title>
        <authorList>
            <person name="Barbi F."/>
            <person name="Kohler A."/>
            <person name="Barry K."/>
            <person name="Baskaran P."/>
            <person name="Daum C."/>
            <person name="Fauchery L."/>
            <person name="Ihrmark K."/>
            <person name="Kuo A."/>
            <person name="LaButti K."/>
            <person name="Lipzen A."/>
            <person name="Morin E."/>
            <person name="Grigoriev I.V."/>
            <person name="Henrissat B."/>
            <person name="Lindahl B."/>
            <person name="Martin F."/>
        </authorList>
    </citation>
    <scope>NUCLEOTIDE SEQUENCE</scope>
    <source>
        <strain evidence="2">JB14</strain>
    </source>
</reference>
<protein>
    <submittedName>
        <fullName evidence="2">Uncharacterized protein</fullName>
    </submittedName>
</protein>
<feature type="compositionally biased region" description="Polar residues" evidence="1">
    <location>
        <begin position="143"/>
        <end position="163"/>
    </location>
</feature>
<organism evidence="2 3">
    <name type="scientific">Gymnopus androsaceus JB14</name>
    <dbReference type="NCBI Taxonomy" id="1447944"/>
    <lineage>
        <taxon>Eukaryota</taxon>
        <taxon>Fungi</taxon>
        <taxon>Dikarya</taxon>
        <taxon>Basidiomycota</taxon>
        <taxon>Agaricomycotina</taxon>
        <taxon>Agaricomycetes</taxon>
        <taxon>Agaricomycetidae</taxon>
        <taxon>Agaricales</taxon>
        <taxon>Marasmiineae</taxon>
        <taxon>Omphalotaceae</taxon>
        <taxon>Gymnopus</taxon>
    </lineage>
</organism>
<accession>A0A6A4IG85</accession>
<evidence type="ECO:0000313" key="2">
    <source>
        <dbReference type="EMBL" id="KAE9407655.1"/>
    </source>
</evidence>
<dbReference type="EMBL" id="ML769394">
    <property type="protein sequence ID" value="KAE9407655.1"/>
    <property type="molecule type" value="Genomic_DNA"/>
</dbReference>
<evidence type="ECO:0000313" key="3">
    <source>
        <dbReference type="Proteomes" id="UP000799118"/>
    </source>
</evidence>
<name>A0A6A4IG85_9AGAR</name>
<proteinExistence type="predicted"/>
<evidence type="ECO:0000256" key="1">
    <source>
        <dbReference type="SAM" id="MobiDB-lite"/>
    </source>
</evidence>
<dbReference type="AlphaFoldDB" id="A0A6A4IG85"/>
<sequence length="236" mass="25839">MSILDIILPMQPTSITGSLVAIHLLIHYSWLSIRRSGQSSGWSLLNIPLIDNVEGVPSCADLKCEYMRLYAVAKGTSIGEVSDGVGNGTMGKRGCWDGVLNGPYSQGQIITEHRGCSTCKQTQINEKYEACSETRFVDYPRVSGSTPRSDSASSKPIPNSNGSIMASPMIKELWRELEVEVKPLHEVIKGLHKLFPAGIVRQCVQAHHAMPSRDADNLSNAMKQELKAEDTEDIQA</sequence>
<keyword evidence="3" id="KW-1185">Reference proteome</keyword>
<feature type="region of interest" description="Disordered" evidence="1">
    <location>
        <begin position="142"/>
        <end position="163"/>
    </location>
</feature>
<dbReference type="Proteomes" id="UP000799118">
    <property type="component" value="Unassembled WGS sequence"/>
</dbReference>
<gene>
    <name evidence="2" type="ORF">BT96DRAFT_933091</name>
</gene>